<evidence type="ECO:0000313" key="2">
    <source>
        <dbReference type="Proteomes" id="UP000291831"/>
    </source>
</evidence>
<proteinExistence type="predicted"/>
<evidence type="ECO:0000313" key="1">
    <source>
        <dbReference type="EMBL" id="RZB29358.1"/>
    </source>
</evidence>
<gene>
    <name evidence="1" type="ORF">AEth_01326</name>
</gene>
<dbReference type="EMBL" id="RPGO01000029">
    <property type="protein sequence ID" value="RZB29358.1"/>
    <property type="molecule type" value="Genomic_DNA"/>
</dbReference>
<protein>
    <submittedName>
        <fullName evidence="1">Uncharacterized protein</fullName>
    </submittedName>
</protein>
<dbReference type="AlphaFoldDB" id="A0A8B3S0T7"/>
<name>A0A8B3S0T7_9EURY</name>
<reference evidence="2" key="1">
    <citation type="submission" date="2019-01" db="EMBL/GenBank/DDBJ databases">
        <title>Anaerobic oxidation of ethane by archaea from a marine hydrocarbon seep.</title>
        <authorList>
            <person name="Musat F."/>
        </authorList>
    </citation>
    <scope>NUCLEOTIDE SEQUENCE [LARGE SCALE GENOMIC DNA]</scope>
</reference>
<comment type="caution">
    <text evidence="1">The sequence shown here is derived from an EMBL/GenBank/DDBJ whole genome shotgun (WGS) entry which is preliminary data.</text>
</comment>
<organism evidence="1 2">
    <name type="scientific">Candidatus Argoarchaeum ethanivorans</name>
    <dbReference type="NCBI Taxonomy" id="2608793"/>
    <lineage>
        <taxon>Archaea</taxon>
        <taxon>Methanobacteriati</taxon>
        <taxon>Methanobacteriota</taxon>
        <taxon>Stenosarchaea group</taxon>
        <taxon>Methanomicrobia</taxon>
        <taxon>Methanosarcinales</taxon>
        <taxon>Methanosarcinales incertae sedis</taxon>
        <taxon>GOM Arc I cluster</taxon>
        <taxon>Candidatus Argoarchaeum</taxon>
    </lineage>
</organism>
<dbReference type="Proteomes" id="UP000291831">
    <property type="component" value="Unassembled WGS sequence"/>
</dbReference>
<accession>A0A8B3S0T7</accession>
<sequence length="141" mass="15743">MKIMDADIKEICNKIVNDPDLLGDLVKGWVKEHPDISPEEILFYIIKIAGDGLLQEADSDKKRRQKDIARDRAISKVLSNLPDSGDVDVTKKQIKSASFAVSNSSTGYERETLADLLIEYSNSGLSMIKKIRETSDDMGRN</sequence>